<organism evidence="2 3">
    <name type="scientific">Paenibacillus cisolokensis</name>
    <dbReference type="NCBI Taxonomy" id="1658519"/>
    <lineage>
        <taxon>Bacteria</taxon>
        <taxon>Bacillati</taxon>
        <taxon>Bacillota</taxon>
        <taxon>Bacilli</taxon>
        <taxon>Bacillales</taxon>
        <taxon>Paenibacillaceae</taxon>
        <taxon>Paenibacillus</taxon>
    </lineage>
</organism>
<gene>
    <name evidence="2" type="ORF">PACILC2_47720</name>
</gene>
<dbReference type="Proteomes" id="UP000680304">
    <property type="component" value="Unassembled WGS sequence"/>
</dbReference>
<evidence type="ECO:0000256" key="1">
    <source>
        <dbReference type="SAM" id="MobiDB-lite"/>
    </source>
</evidence>
<protein>
    <submittedName>
        <fullName evidence="2">Uncharacterized protein</fullName>
    </submittedName>
</protein>
<comment type="caution">
    <text evidence="2">The sequence shown here is derived from an EMBL/GenBank/DDBJ whole genome shotgun (WGS) entry which is preliminary data.</text>
</comment>
<evidence type="ECO:0000313" key="2">
    <source>
        <dbReference type="EMBL" id="GIQ66204.1"/>
    </source>
</evidence>
<reference evidence="2 3" key="1">
    <citation type="submission" date="2021-04" db="EMBL/GenBank/DDBJ databases">
        <title>Draft genome sequence of Paenibacillus cisolokensis, LC2-13A.</title>
        <authorList>
            <person name="Uke A."/>
            <person name="Chhe C."/>
            <person name="Baramee S."/>
            <person name="Kosugi A."/>
        </authorList>
    </citation>
    <scope>NUCLEOTIDE SEQUENCE [LARGE SCALE GENOMIC DNA]</scope>
    <source>
        <strain evidence="2 3">LC2-13A</strain>
    </source>
</reference>
<name>A0ABQ4NDB7_9BACL</name>
<proteinExistence type="predicted"/>
<dbReference type="RefSeq" id="WP_213530776.1">
    <property type="nucleotide sequence ID" value="NZ_BOVJ01000169.1"/>
</dbReference>
<sequence length="73" mass="7946">MRELVGECEVCRKEIYCEDGFLNGRLDEGGRLTCFTCAEAPAAPDSPDAPDDPNVSEPNAPDIPDTSYDPNVR</sequence>
<accession>A0ABQ4NDB7</accession>
<feature type="region of interest" description="Disordered" evidence="1">
    <location>
        <begin position="41"/>
        <end position="73"/>
    </location>
</feature>
<dbReference type="EMBL" id="BOVJ01000169">
    <property type="protein sequence ID" value="GIQ66204.1"/>
    <property type="molecule type" value="Genomic_DNA"/>
</dbReference>
<evidence type="ECO:0000313" key="3">
    <source>
        <dbReference type="Proteomes" id="UP000680304"/>
    </source>
</evidence>
<keyword evidence="3" id="KW-1185">Reference proteome</keyword>